<organism evidence="2 3">
    <name type="scientific">Phocaeicola coprocola DSM 17136</name>
    <dbReference type="NCBI Taxonomy" id="470145"/>
    <lineage>
        <taxon>Bacteria</taxon>
        <taxon>Pseudomonadati</taxon>
        <taxon>Bacteroidota</taxon>
        <taxon>Bacteroidia</taxon>
        <taxon>Bacteroidales</taxon>
        <taxon>Bacteroidaceae</taxon>
        <taxon>Phocaeicola</taxon>
    </lineage>
</organism>
<dbReference type="STRING" id="470145.BACCOP_01235"/>
<dbReference type="InterPro" id="IPR011009">
    <property type="entry name" value="Kinase-like_dom_sf"/>
</dbReference>
<dbReference type="AlphaFoldDB" id="B3JH81"/>
<dbReference type="Pfam" id="PF00535">
    <property type="entry name" value="Glycos_transf_2"/>
    <property type="match status" value="1"/>
</dbReference>
<comment type="caution">
    <text evidence="2">The sequence shown here is derived from an EMBL/GenBank/DDBJ whole genome shotgun (WGS) entry which is preliminary data.</text>
</comment>
<dbReference type="SUPFAM" id="SSF53448">
    <property type="entry name" value="Nucleotide-diphospho-sugar transferases"/>
    <property type="match status" value="1"/>
</dbReference>
<dbReference type="GO" id="GO:0004672">
    <property type="term" value="F:protein kinase activity"/>
    <property type="evidence" value="ECO:0007669"/>
    <property type="project" value="InterPro"/>
</dbReference>
<dbReference type="PROSITE" id="PS00109">
    <property type="entry name" value="PROTEIN_KINASE_TYR"/>
    <property type="match status" value="1"/>
</dbReference>
<dbReference type="GO" id="GO:0016757">
    <property type="term" value="F:glycosyltransferase activity"/>
    <property type="evidence" value="ECO:0007669"/>
    <property type="project" value="UniProtKB-KW"/>
</dbReference>
<protein>
    <submittedName>
        <fullName evidence="2">Glycosyltransferase, group 2 family protein</fullName>
        <ecNumber evidence="2">2.4.-.-</ecNumber>
    </submittedName>
</protein>
<reference evidence="2 3" key="2">
    <citation type="submission" date="2008-04" db="EMBL/GenBank/DDBJ databases">
        <authorList>
            <person name="Fulton L."/>
            <person name="Clifton S."/>
            <person name="Fulton B."/>
            <person name="Xu J."/>
            <person name="Minx P."/>
            <person name="Pepin K.H."/>
            <person name="Johnson M."/>
            <person name="Thiruvilangam P."/>
            <person name="Bhonagiri V."/>
            <person name="Nash W.E."/>
            <person name="Mardis E.R."/>
            <person name="Wilson R.K."/>
        </authorList>
    </citation>
    <scope>NUCLEOTIDE SEQUENCE [LARGE SCALE GENOMIC DNA]</scope>
    <source>
        <strain evidence="2 3">DSM 17136</strain>
    </source>
</reference>
<evidence type="ECO:0000313" key="2">
    <source>
        <dbReference type="EMBL" id="EDV01686.1"/>
    </source>
</evidence>
<reference evidence="2 3" key="1">
    <citation type="submission" date="2008-04" db="EMBL/GenBank/DDBJ databases">
        <title>Draft genome sequence of Bacteroides coprocola (DSM 17136).</title>
        <authorList>
            <person name="Sudarsanam P."/>
            <person name="Ley R."/>
            <person name="Guruge J."/>
            <person name="Turnbaugh P.J."/>
            <person name="Mahowald M."/>
            <person name="Liep D."/>
            <person name="Gordon J."/>
        </authorList>
    </citation>
    <scope>NUCLEOTIDE SEQUENCE [LARGE SCALE GENOMIC DNA]</scope>
    <source>
        <strain evidence="2 3">DSM 17136</strain>
    </source>
</reference>
<dbReference type="eggNOG" id="COG0515">
    <property type="taxonomic scope" value="Bacteria"/>
</dbReference>
<dbReference type="InterPro" id="IPR029044">
    <property type="entry name" value="Nucleotide-diphossugar_trans"/>
</dbReference>
<dbReference type="EC" id="2.4.-.-" evidence="2"/>
<dbReference type="InterPro" id="IPR050834">
    <property type="entry name" value="Glycosyltransf_2"/>
</dbReference>
<sequence length="492" mass="56635">MIADMDKSPLVSVVVPVYNMEAFLPETLDSILASDYPNFEVVVVDDGSKDASYRIACDYAKKDQRVRAYTQPNGGACAARNQAVRLAKGEFILPFDADDKMSETFVSDAVHVILSDMKIKAVCPRAEYFGNRKGEWKLPPFSRKLLARKNMIPICALYRKSDWERVGGYDKHIVAREDWAFWIAMLKDGGKVVALSRVSVYYRVRTGSKRVSDRSLKRKLIDALNARHPEFFERELGGPLHYCRSWSVLLNRIYRLFHPRKVYVASDFRTLTSYVKALPALFKYDSGTVIYKGRNELREMDWYGTKVVIKSFRVPNLINRIAYGVFRSSKAQRSFEYAEMLRREGIGSPAPVAYYTERNGLLFTRSYYISLKSECPYSYVNLMRGDFPGQEEILRAIARTTAALHEKGYLHKDYSRGNILFRHTDKGVEVEIIDLNRIRFRTVNMEEGCRNFERLPGTPEMFAILADEYAKARGFDANECLKLILKYNNAHI</sequence>
<proteinExistence type="predicted"/>
<dbReference type="Proteomes" id="UP000003146">
    <property type="component" value="Unassembled WGS sequence"/>
</dbReference>
<dbReference type="InterPro" id="IPR008266">
    <property type="entry name" value="Tyr_kinase_AS"/>
</dbReference>
<dbReference type="HOGENOM" id="CLU_553955_0_0_10"/>
<dbReference type="PANTHER" id="PTHR43685:SF2">
    <property type="entry name" value="GLYCOSYLTRANSFERASE 2-LIKE DOMAIN-CONTAINING PROTEIN"/>
    <property type="match status" value="1"/>
</dbReference>
<dbReference type="PANTHER" id="PTHR43685">
    <property type="entry name" value="GLYCOSYLTRANSFERASE"/>
    <property type="match status" value="1"/>
</dbReference>
<dbReference type="EMBL" id="ABIY02000072">
    <property type="protein sequence ID" value="EDV01686.1"/>
    <property type="molecule type" value="Genomic_DNA"/>
</dbReference>
<keyword evidence="2" id="KW-0808">Transferase</keyword>
<feature type="domain" description="Glycosyltransferase 2-like" evidence="1">
    <location>
        <begin position="12"/>
        <end position="140"/>
    </location>
</feature>
<evidence type="ECO:0000259" key="1">
    <source>
        <dbReference type="Pfam" id="PF00535"/>
    </source>
</evidence>
<dbReference type="SUPFAM" id="SSF56112">
    <property type="entry name" value="Protein kinase-like (PK-like)"/>
    <property type="match status" value="1"/>
</dbReference>
<accession>B3JH81</accession>
<evidence type="ECO:0000313" key="3">
    <source>
        <dbReference type="Proteomes" id="UP000003146"/>
    </source>
</evidence>
<dbReference type="Pfam" id="PF06293">
    <property type="entry name" value="Kdo"/>
    <property type="match status" value="1"/>
</dbReference>
<dbReference type="Gene3D" id="3.90.550.10">
    <property type="entry name" value="Spore Coat Polysaccharide Biosynthesis Protein SpsA, Chain A"/>
    <property type="match status" value="1"/>
</dbReference>
<keyword evidence="2" id="KW-0328">Glycosyltransferase</keyword>
<dbReference type="CDD" id="cd00761">
    <property type="entry name" value="Glyco_tranf_GTA_type"/>
    <property type="match status" value="1"/>
</dbReference>
<dbReference type="eggNOG" id="COG1216">
    <property type="taxonomic scope" value="Bacteria"/>
</dbReference>
<dbReference type="InterPro" id="IPR001173">
    <property type="entry name" value="Glyco_trans_2-like"/>
</dbReference>
<name>B3JH81_9BACT</name>
<gene>
    <name evidence="2" type="ORF">BACCOP_01235</name>
</gene>